<dbReference type="AlphaFoldDB" id="A0A4Q2DMK3"/>
<keyword evidence="4 6" id="KW-1133">Transmembrane helix</keyword>
<feature type="transmembrane region" description="Helical" evidence="6">
    <location>
        <begin position="162"/>
        <end position="181"/>
    </location>
</feature>
<keyword evidence="3 6" id="KW-0812">Transmembrane</keyword>
<evidence type="ECO:0000313" key="8">
    <source>
        <dbReference type="Proteomes" id="UP000290288"/>
    </source>
</evidence>
<keyword evidence="5 6" id="KW-0472">Membrane</keyword>
<comment type="caution">
    <text evidence="7">The sequence shown here is derived from an EMBL/GenBank/DDBJ whole genome shotgun (WGS) entry which is preliminary data.</text>
</comment>
<dbReference type="Proteomes" id="UP000290288">
    <property type="component" value="Unassembled WGS sequence"/>
</dbReference>
<evidence type="ECO:0000256" key="6">
    <source>
        <dbReference type="SAM" id="Phobius"/>
    </source>
</evidence>
<feature type="transmembrane region" description="Helical" evidence="6">
    <location>
        <begin position="39"/>
        <end position="63"/>
    </location>
</feature>
<evidence type="ECO:0000256" key="5">
    <source>
        <dbReference type="ARBA" id="ARBA00023136"/>
    </source>
</evidence>
<evidence type="ECO:0000256" key="1">
    <source>
        <dbReference type="ARBA" id="ARBA00004141"/>
    </source>
</evidence>
<accession>A0A4Q2DMK3</accession>
<dbReference type="EMBL" id="SDEE01000162">
    <property type="protein sequence ID" value="RXW20174.1"/>
    <property type="molecule type" value="Genomic_DNA"/>
</dbReference>
<dbReference type="Pfam" id="PF05255">
    <property type="entry name" value="UPF0220"/>
    <property type="match status" value="1"/>
</dbReference>
<protein>
    <submittedName>
        <fullName evidence="7">Uncharacterized protein</fullName>
    </submittedName>
</protein>
<comment type="subcellular location">
    <subcellularLocation>
        <location evidence="1">Membrane</location>
        <topology evidence="1">Multi-pass membrane protein</topology>
    </subcellularLocation>
</comment>
<dbReference type="InterPro" id="IPR007919">
    <property type="entry name" value="UPF0220"/>
</dbReference>
<evidence type="ECO:0000256" key="4">
    <source>
        <dbReference type="ARBA" id="ARBA00022989"/>
    </source>
</evidence>
<name>A0A4Q2DMK3_9AGAR</name>
<dbReference type="OrthoDB" id="268928at2759"/>
<proteinExistence type="inferred from homology"/>
<dbReference type="GO" id="GO:0016020">
    <property type="term" value="C:membrane"/>
    <property type="evidence" value="ECO:0007669"/>
    <property type="project" value="UniProtKB-SubCell"/>
</dbReference>
<evidence type="ECO:0000256" key="2">
    <source>
        <dbReference type="ARBA" id="ARBA00005335"/>
    </source>
</evidence>
<evidence type="ECO:0000313" key="7">
    <source>
        <dbReference type="EMBL" id="RXW20174.1"/>
    </source>
</evidence>
<organism evidence="7 8">
    <name type="scientific">Candolleomyces aberdarensis</name>
    <dbReference type="NCBI Taxonomy" id="2316362"/>
    <lineage>
        <taxon>Eukaryota</taxon>
        <taxon>Fungi</taxon>
        <taxon>Dikarya</taxon>
        <taxon>Basidiomycota</taxon>
        <taxon>Agaricomycotina</taxon>
        <taxon>Agaricomycetes</taxon>
        <taxon>Agaricomycetidae</taxon>
        <taxon>Agaricales</taxon>
        <taxon>Agaricineae</taxon>
        <taxon>Psathyrellaceae</taxon>
        <taxon>Candolleomyces</taxon>
    </lineage>
</organism>
<comment type="similarity">
    <text evidence="2">Belongs to the UPF0220 family.</text>
</comment>
<sequence length="190" mass="21260">MPRTTSTPYSPHSSYFVYTPPSYPDPFPEIRRRKQKRTIGVYVAGALFAIANWTFLDAAILSAHAKSPWGHPGTDDPPVHVTFVDWIPGICSLLGYSVVNMIDEDRIRGNDGSGDSWAVWRARLFQFIGFALMAGGLVGSVTVLVLKYILGHYPERFTYYGYANFSQSFGMMLSAVVLWTAQEYEYGLTP</sequence>
<gene>
    <name evidence="7" type="ORF">EST38_g5687</name>
</gene>
<dbReference type="PANTHER" id="PTHR13180">
    <property type="entry name" value="SMALL MEMBRANE PROTEIN-RELATED"/>
    <property type="match status" value="1"/>
</dbReference>
<reference evidence="7 8" key="1">
    <citation type="submission" date="2019-01" db="EMBL/GenBank/DDBJ databases">
        <title>Draft genome sequence of Psathyrella aberdarensis IHI B618.</title>
        <authorList>
            <person name="Buettner E."/>
            <person name="Kellner H."/>
        </authorList>
    </citation>
    <scope>NUCLEOTIDE SEQUENCE [LARGE SCALE GENOMIC DNA]</scope>
    <source>
        <strain evidence="7 8">IHI B618</strain>
    </source>
</reference>
<keyword evidence="8" id="KW-1185">Reference proteome</keyword>
<evidence type="ECO:0000256" key="3">
    <source>
        <dbReference type="ARBA" id="ARBA00022692"/>
    </source>
</evidence>
<feature type="transmembrane region" description="Helical" evidence="6">
    <location>
        <begin position="124"/>
        <end position="150"/>
    </location>
</feature>